<dbReference type="InterPro" id="IPR046520">
    <property type="entry name" value="DUF6697"/>
</dbReference>
<proteinExistence type="predicted"/>
<feature type="domain" description="DUF6697" evidence="2">
    <location>
        <begin position="108"/>
        <end position="197"/>
    </location>
</feature>
<reference evidence="3" key="1">
    <citation type="submission" date="2022-06" db="EMBL/GenBank/DDBJ databases">
        <title>Genome Sequence of Candolleomyces eurysporus.</title>
        <authorList>
            <person name="Buettner E."/>
        </authorList>
    </citation>
    <scope>NUCLEOTIDE SEQUENCE</scope>
    <source>
        <strain evidence="3">VTCC 930004</strain>
    </source>
</reference>
<feature type="compositionally biased region" description="Basic residues" evidence="1">
    <location>
        <begin position="315"/>
        <end position="326"/>
    </location>
</feature>
<dbReference type="AlphaFoldDB" id="A0A9W8MCN0"/>
<feature type="compositionally biased region" description="Basic and acidic residues" evidence="1">
    <location>
        <begin position="339"/>
        <end position="352"/>
    </location>
</feature>
<comment type="caution">
    <text evidence="3">The sequence shown here is derived from an EMBL/GenBank/DDBJ whole genome shotgun (WGS) entry which is preliminary data.</text>
</comment>
<evidence type="ECO:0000313" key="3">
    <source>
        <dbReference type="EMBL" id="KAJ2924922.1"/>
    </source>
</evidence>
<evidence type="ECO:0000313" key="4">
    <source>
        <dbReference type="Proteomes" id="UP001140091"/>
    </source>
</evidence>
<feature type="compositionally biased region" description="Low complexity" evidence="1">
    <location>
        <begin position="273"/>
        <end position="282"/>
    </location>
</feature>
<sequence length="365" mass="40685">MTYVLYDSGPSYQFAEVVGKAEGRLPERDSSLQTPQHIFDLYQADSASNVPSGSVPVPRPSDTDRPRARPSIKIKEEEALILPPDAVARYLQGTPNLTINPAPSSLHVKRKLLRQEYGGSDQQFVQYIQPKRNPSNKNKKRCLVFPMPVMNPAMPLSPGEPGLLFASRHEVLDGQWGVFRRHLNGKDALWLYLGEYEKEMENIKQGKGRDVSEETIIEAFSRGDEGIDIIRMQCVAYDHTFSRDIEERYCSRLKLESEEGKLEENSTKFTNRTASSATSSSTKGEADEADSVLNASESSYVSPSTSPQPGPPFRRSQRTKTIRNRWRVQSSSVSEAEDDMHGFDDAGGKDDGNVTDGGLSYVDSD</sequence>
<dbReference type="OrthoDB" id="3265858at2759"/>
<feature type="non-terminal residue" evidence="3">
    <location>
        <position position="1"/>
    </location>
</feature>
<dbReference type="Proteomes" id="UP001140091">
    <property type="component" value="Unassembled WGS sequence"/>
</dbReference>
<organism evidence="3 4">
    <name type="scientific">Candolleomyces eurysporus</name>
    <dbReference type="NCBI Taxonomy" id="2828524"/>
    <lineage>
        <taxon>Eukaryota</taxon>
        <taxon>Fungi</taxon>
        <taxon>Dikarya</taxon>
        <taxon>Basidiomycota</taxon>
        <taxon>Agaricomycotina</taxon>
        <taxon>Agaricomycetes</taxon>
        <taxon>Agaricomycetidae</taxon>
        <taxon>Agaricales</taxon>
        <taxon>Agaricineae</taxon>
        <taxon>Psathyrellaceae</taxon>
        <taxon>Candolleomyces</taxon>
    </lineage>
</organism>
<dbReference type="EMBL" id="JANBPK010001200">
    <property type="protein sequence ID" value="KAJ2924922.1"/>
    <property type="molecule type" value="Genomic_DNA"/>
</dbReference>
<feature type="compositionally biased region" description="Low complexity" evidence="1">
    <location>
        <begin position="46"/>
        <end position="56"/>
    </location>
</feature>
<dbReference type="Pfam" id="PF20411">
    <property type="entry name" value="DUF6697"/>
    <property type="match status" value="2"/>
</dbReference>
<accession>A0A9W8MCN0</accession>
<feature type="domain" description="DUF6697" evidence="2">
    <location>
        <begin position="199"/>
        <end position="247"/>
    </location>
</feature>
<evidence type="ECO:0000259" key="2">
    <source>
        <dbReference type="Pfam" id="PF20411"/>
    </source>
</evidence>
<keyword evidence="4" id="KW-1185">Reference proteome</keyword>
<name>A0A9W8MCN0_9AGAR</name>
<feature type="region of interest" description="Disordered" evidence="1">
    <location>
        <begin position="44"/>
        <end position="68"/>
    </location>
</feature>
<evidence type="ECO:0000256" key="1">
    <source>
        <dbReference type="SAM" id="MobiDB-lite"/>
    </source>
</evidence>
<feature type="region of interest" description="Disordered" evidence="1">
    <location>
        <begin position="260"/>
        <end position="365"/>
    </location>
</feature>
<feature type="compositionally biased region" description="Low complexity" evidence="1">
    <location>
        <begin position="296"/>
        <end position="305"/>
    </location>
</feature>
<gene>
    <name evidence="3" type="ORF">H1R20_g12189</name>
</gene>
<protein>
    <recommendedName>
        <fullName evidence="2">DUF6697 domain-containing protein</fullName>
    </recommendedName>
</protein>